<organism evidence="1 2">
    <name type="scientific">Vibrio cholerae</name>
    <dbReference type="NCBI Taxonomy" id="666"/>
    <lineage>
        <taxon>Bacteria</taxon>
        <taxon>Pseudomonadati</taxon>
        <taxon>Pseudomonadota</taxon>
        <taxon>Gammaproteobacteria</taxon>
        <taxon>Vibrionales</taxon>
        <taxon>Vibrionaceae</taxon>
        <taxon>Vibrio</taxon>
    </lineage>
</organism>
<protein>
    <recommendedName>
        <fullName evidence="3">Lipoprotein</fullName>
    </recommendedName>
</protein>
<comment type="caution">
    <text evidence="1">The sequence shown here is derived from an EMBL/GenBank/DDBJ whole genome shotgun (WGS) entry which is preliminary data.</text>
</comment>
<sequence>MKDLIRKSVLLPLLATFFVSGCSVSVGVKEERKYGTSLGASMIRVFIPTDIYEYVHHEKLATPKDVALSNSINETYTVKDAVYFGESEFPGDGGVYKIRYAINEEEFGGELSFDNTGCKEYFVNNGMITNMEACGINIYHVRGERISSQKRAYISFD</sequence>
<evidence type="ECO:0008006" key="3">
    <source>
        <dbReference type="Google" id="ProtNLM"/>
    </source>
</evidence>
<name>A0A5Q6PD70_VIBCL</name>
<gene>
    <name evidence="1" type="ORF">F0M16_20895</name>
</gene>
<evidence type="ECO:0000313" key="2">
    <source>
        <dbReference type="Proteomes" id="UP000323225"/>
    </source>
</evidence>
<dbReference type="PROSITE" id="PS51257">
    <property type="entry name" value="PROKAR_LIPOPROTEIN"/>
    <property type="match status" value="1"/>
</dbReference>
<accession>A0A5Q6PD70</accession>
<reference evidence="1 2" key="1">
    <citation type="submission" date="2019-09" db="EMBL/GenBank/DDBJ databases">
        <authorList>
            <person name="Kritzky A."/>
            <person name="Schelkanova E.Y."/>
            <person name="Alkhova Z.V."/>
            <person name="Smirnova N.I."/>
        </authorList>
    </citation>
    <scope>NUCLEOTIDE SEQUENCE [LARGE SCALE GENOMIC DNA]</scope>
    <source>
        <strain evidence="1 2">M1526</strain>
    </source>
</reference>
<dbReference type="AlphaFoldDB" id="A0A5Q6PD70"/>
<dbReference type="EMBL" id="VUAA01000038">
    <property type="protein sequence ID" value="KAA1252793.1"/>
    <property type="molecule type" value="Genomic_DNA"/>
</dbReference>
<proteinExistence type="predicted"/>
<dbReference type="Proteomes" id="UP000323225">
    <property type="component" value="Unassembled WGS sequence"/>
</dbReference>
<evidence type="ECO:0000313" key="1">
    <source>
        <dbReference type="EMBL" id="KAA1252793.1"/>
    </source>
</evidence>